<evidence type="ECO:0000313" key="1">
    <source>
        <dbReference type="EMBL" id="BBE20731.1"/>
    </source>
</evidence>
<gene>
    <name evidence="1" type="ORF">AQPE_4925</name>
</gene>
<accession>A0A5K7SGK3</accession>
<proteinExistence type="predicted"/>
<dbReference type="KEGG" id="anf:AQPE_4925"/>
<dbReference type="EMBL" id="AP018694">
    <property type="protein sequence ID" value="BBE20731.1"/>
    <property type="molecule type" value="Genomic_DNA"/>
</dbReference>
<organism evidence="1 2">
    <name type="scientific">Aquipluma nitroreducens</name>
    <dbReference type="NCBI Taxonomy" id="2010828"/>
    <lineage>
        <taxon>Bacteria</taxon>
        <taxon>Pseudomonadati</taxon>
        <taxon>Bacteroidota</taxon>
        <taxon>Bacteroidia</taxon>
        <taxon>Marinilabiliales</taxon>
        <taxon>Prolixibacteraceae</taxon>
        <taxon>Aquipluma</taxon>
    </lineage>
</organism>
<name>A0A5K7SGK3_9BACT</name>
<protein>
    <submittedName>
        <fullName evidence="1">Uncharacterized protein</fullName>
    </submittedName>
</protein>
<keyword evidence="2" id="KW-1185">Reference proteome</keyword>
<sequence length="98" mass="11065">MVFAIRRTKEKETSIVVNLAEIFRCKVAEISRTSGPKEGNIKAFDRIDLVFTNKDKSKVDVVVEFYNANTDRLTLTGELQLAEKWCVLVNNKAASLSK</sequence>
<dbReference type="AlphaFoldDB" id="A0A5K7SGK3"/>
<dbReference type="Proteomes" id="UP001193389">
    <property type="component" value="Chromosome"/>
</dbReference>
<reference evidence="1" key="1">
    <citation type="journal article" date="2020" name="Int. J. Syst. Evol. Microbiol.">
        <title>Aquipluma nitroreducens gen. nov. sp. nov., a novel facultatively anaerobic bacterium isolated from a freshwater lake.</title>
        <authorList>
            <person name="Watanabe M."/>
            <person name="Kojima H."/>
            <person name="Fukui M."/>
        </authorList>
    </citation>
    <scope>NUCLEOTIDE SEQUENCE</scope>
    <source>
        <strain evidence="1">MeG22</strain>
    </source>
</reference>
<evidence type="ECO:0000313" key="2">
    <source>
        <dbReference type="Proteomes" id="UP001193389"/>
    </source>
</evidence>